<dbReference type="RefSeq" id="WP_106326730.1">
    <property type="nucleotide sequence ID" value="NZ_BOMO01000123.1"/>
</dbReference>
<dbReference type="GO" id="GO:0046854">
    <property type="term" value="P:phosphatidylinositol phosphate biosynthetic process"/>
    <property type="evidence" value="ECO:0007669"/>
    <property type="project" value="InterPro"/>
</dbReference>
<dbReference type="Gene3D" id="3.40.190.80">
    <property type="match status" value="1"/>
</dbReference>
<evidence type="ECO:0000256" key="5">
    <source>
        <dbReference type="PIRSR" id="PIRSR600760-2"/>
    </source>
</evidence>
<evidence type="ECO:0000313" key="7">
    <source>
        <dbReference type="Proteomes" id="UP000239415"/>
    </source>
</evidence>
<dbReference type="Gene3D" id="3.30.540.10">
    <property type="entry name" value="Fructose-1,6-Bisphosphatase, subunit A, domain 1"/>
    <property type="match status" value="1"/>
</dbReference>
<dbReference type="PRINTS" id="PR00377">
    <property type="entry name" value="IMPHPHTASES"/>
</dbReference>
<dbReference type="GO" id="GO:0006020">
    <property type="term" value="P:inositol metabolic process"/>
    <property type="evidence" value="ECO:0007669"/>
    <property type="project" value="TreeGrafter"/>
</dbReference>
<dbReference type="GO" id="GO:0008934">
    <property type="term" value="F:inositol monophosphate 1-phosphatase activity"/>
    <property type="evidence" value="ECO:0007669"/>
    <property type="project" value="TreeGrafter"/>
</dbReference>
<feature type="binding site" evidence="5">
    <location>
        <position position="82"/>
    </location>
    <ligand>
        <name>Mg(2+)</name>
        <dbReference type="ChEBI" id="CHEBI:18420"/>
        <label>1</label>
        <note>catalytic</note>
    </ligand>
</feature>
<dbReference type="SUPFAM" id="SSF56655">
    <property type="entry name" value="Carbohydrate phosphatase"/>
    <property type="match status" value="1"/>
</dbReference>
<dbReference type="GO" id="GO:0007165">
    <property type="term" value="P:signal transduction"/>
    <property type="evidence" value="ECO:0007669"/>
    <property type="project" value="TreeGrafter"/>
</dbReference>
<keyword evidence="4 5" id="KW-0460">Magnesium</keyword>
<keyword evidence="3 5" id="KW-0479">Metal-binding</keyword>
<proteinExistence type="predicted"/>
<name>A0A2T0K0X9_9ACTN</name>
<dbReference type="OrthoDB" id="9772456at2"/>
<feature type="binding site" evidence="5">
    <location>
        <position position="79"/>
    </location>
    <ligand>
        <name>Mg(2+)</name>
        <dbReference type="ChEBI" id="CHEBI:18420"/>
        <label>1</label>
        <note>catalytic</note>
    </ligand>
</feature>
<sequence>MPDSDLQFAIRIARRAGEVMKSHLGASAETKADGTPVTRIDRQINAMVGDAVLARGDLMLGEEDAHHTGATAGRLWVCDPIDGTWLYAAGVPASVFSLALVEDGVPVLGVVNDPWTGRLIHARSGQGAFVDERRTTVNTAGDVAGACLVLMGRRVPAFDTVRLFAQALEADAAVVTTGSAVHDAVMVALGFAAGTVYPYTSPWDMAAAAVIVTEAGGRISDLNGAAQRYDGPINGAVISNGRVHDQLVRMVATASNGRQYDANPDIQ</sequence>
<evidence type="ECO:0000256" key="2">
    <source>
        <dbReference type="ARBA" id="ARBA00013106"/>
    </source>
</evidence>
<protein>
    <recommendedName>
        <fullName evidence="2">inositol-phosphate phosphatase</fullName>
        <ecNumber evidence="2">3.1.3.25</ecNumber>
    </recommendedName>
</protein>
<dbReference type="InterPro" id="IPR000760">
    <property type="entry name" value="Inositol_monophosphatase-like"/>
</dbReference>
<evidence type="ECO:0000256" key="3">
    <source>
        <dbReference type="ARBA" id="ARBA00022723"/>
    </source>
</evidence>
<feature type="binding site" evidence="5">
    <location>
        <position position="81"/>
    </location>
    <ligand>
        <name>Mg(2+)</name>
        <dbReference type="ChEBI" id="CHEBI:18420"/>
        <label>1</label>
        <note>catalytic</note>
    </ligand>
</feature>
<evidence type="ECO:0000256" key="4">
    <source>
        <dbReference type="ARBA" id="ARBA00022842"/>
    </source>
</evidence>
<dbReference type="PANTHER" id="PTHR20854">
    <property type="entry name" value="INOSITOL MONOPHOSPHATASE"/>
    <property type="match status" value="1"/>
</dbReference>
<reference evidence="6 7" key="1">
    <citation type="submission" date="2018-03" db="EMBL/GenBank/DDBJ databases">
        <title>Genomic Encyclopedia of Archaeal and Bacterial Type Strains, Phase II (KMG-II): from individual species to whole genera.</title>
        <authorList>
            <person name="Goeker M."/>
        </authorList>
    </citation>
    <scope>NUCLEOTIDE SEQUENCE [LARGE SCALE GENOMIC DNA]</scope>
    <source>
        <strain evidence="6 7">DSM 43146</strain>
    </source>
</reference>
<dbReference type="GO" id="GO:0046872">
    <property type="term" value="F:metal ion binding"/>
    <property type="evidence" value="ECO:0007669"/>
    <property type="project" value="UniProtKB-KW"/>
</dbReference>
<feature type="binding site" evidence="5">
    <location>
        <position position="62"/>
    </location>
    <ligand>
        <name>Mg(2+)</name>
        <dbReference type="ChEBI" id="CHEBI:18420"/>
        <label>1</label>
        <note>catalytic</note>
    </ligand>
</feature>
<feature type="binding site" evidence="5">
    <location>
        <position position="204"/>
    </location>
    <ligand>
        <name>Mg(2+)</name>
        <dbReference type="ChEBI" id="CHEBI:18420"/>
        <label>1</label>
        <note>catalytic</note>
    </ligand>
</feature>
<evidence type="ECO:0000313" key="6">
    <source>
        <dbReference type="EMBL" id="PRX16451.1"/>
    </source>
</evidence>
<gene>
    <name evidence="6" type="ORF">CLV67_11932</name>
</gene>
<dbReference type="AlphaFoldDB" id="A0A2T0K0X9"/>
<comment type="cofactor">
    <cofactor evidence="5">
        <name>Mg(2+)</name>
        <dbReference type="ChEBI" id="CHEBI:18420"/>
    </cofactor>
</comment>
<dbReference type="PANTHER" id="PTHR20854:SF4">
    <property type="entry name" value="INOSITOL-1-MONOPHOSPHATASE-RELATED"/>
    <property type="match status" value="1"/>
</dbReference>
<organism evidence="6 7">
    <name type="scientific">Actinoplanes italicus</name>
    <dbReference type="NCBI Taxonomy" id="113567"/>
    <lineage>
        <taxon>Bacteria</taxon>
        <taxon>Bacillati</taxon>
        <taxon>Actinomycetota</taxon>
        <taxon>Actinomycetes</taxon>
        <taxon>Micromonosporales</taxon>
        <taxon>Micromonosporaceae</taxon>
        <taxon>Actinoplanes</taxon>
    </lineage>
</organism>
<evidence type="ECO:0000256" key="1">
    <source>
        <dbReference type="ARBA" id="ARBA00001033"/>
    </source>
</evidence>
<dbReference type="EMBL" id="PVMZ01000019">
    <property type="protein sequence ID" value="PRX16451.1"/>
    <property type="molecule type" value="Genomic_DNA"/>
</dbReference>
<comment type="caution">
    <text evidence="6">The sequence shown here is derived from an EMBL/GenBank/DDBJ whole genome shotgun (WGS) entry which is preliminary data.</text>
</comment>
<dbReference type="InterPro" id="IPR020550">
    <property type="entry name" value="Inositol_monophosphatase_CS"/>
</dbReference>
<dbReference type="PROSITE" id="PS00630">
    <property type="entry name" value="IMP_2"/>
    <property type="match status" value="1"/>
</dbReference>
<dbReference type="Pfam" id="PF00459">
    <property type="entry name" value="Inositol_P"/>
    <property type="match status" value="1"/>
</dbReference>
<dbReference type="EC" id="3.1.3.25" evidence="2"/>
<dbReference type="Proteomes" id="UP000239415">
    <property type="component" value="Unassembled WGS sequence"/>
</dbReference>
<accession>A0A2T0K0X9</accession>
<comment type="catalytic activity">
    <reaction evidence="1">
        <text>a myo-inositol phosphate + H2O = myo-inositol + phosphate</text>
        <dbReference type="Rhea" id="RHEA:24056"/>
        <dbReference type="ChEBI" id="CHEBI:15377"/>
        <dbReference type="ChEBI" id="CHEBI:17268"/>
        <dbReference type="ChEBI" id="CHEBI:43474"/>
        <dbReference type="ChEBI" id="CHEBI:84139"/>
        <dbReference type="EC" id="3.1.3.25"/>
    </reaction>
</comment>
<keyword evidence="7" id="KW-1185">Reference proteome</keyword>